<sequence>MEKEFENNCFDSGKNNISVNSIFKQLTKTGEFKNMINNISNTLNQLNDTHVDSKSEDILSNKSNNIDKFFISKNGNNVSDSLENINFTLIEILKVLKNIS</sequence>
<protein>
    <submittedName>
        <fullName evidence="1">Uncharacterized protein</fullName>
    </submittedName>
</protein>
<organism evidence="1">
    <name type="scientific">viral metagenome</name>
    <dbReference type="NCBI Taxonomy" id="1070528"/>
    <lineage>
        <taxon>unclassified sequences</taxon>
        <taxon>metagenomes</taxon>
        <taxon>organismal metagenomes</taxon>
    </lineage>
</organism>
<accession>A0A6C0LXM3</accession>
<evidence type="ECO:0000313" key="1">
    <source>
        <dbReference type="EMBL" id="QHU35063.1"/>
    </source>
</evidence>
<name>A0A6C0LXM3_9ZZZZ</name>
<proteinExistence type="predicted"/>
<dbReference type="AlphaFoldDB" id="A0A6C0LXM3"/>
<reference evidence="1" key="1">
    <citation type="journal article" date="2020" name="Nature">
        <title>Giant virus diversity and host interactions through global metagenomics.</title>
        <authorList>
            <person name="Schulz F."/>
            <person name="Roux S."/>
            <person name="Paez-Espino D."/>
            <person name="Jungbluth S."/>
            <person name="Walsh D.A."/>
            <person name="Denef V.J."/>
            <person name="McMahon K.D."/>
            <person name="Konstantinidis K.T."/>
            <person name="Eloe-Fadrosh E.A."/>
            <person name="Kyrpides N.C."/>
            <person name="Woyke T."/>
        </authorList>
    </citation>
    <scope>NUCLEOTIDE SEQUENCE</scope>
    <source>
        <strain evidence="1">GVMAG-S-1017745-26</strain>
    </source>
</reference>
<dbReference type="EMBL" id="MN740583">
    <property type="protein sequence ID" value="QHU35063.1"/>
    <property type="molecule type" value="Genomic_DNA"/>
</dbReference>